<proteinExistence type="predicted"/>
<dbReference type="EMBL" id="GBRH01211304">
    <property type="protein sequence ID" value="JAD86591.1"/>
    <property type="molecule type" value="Transcribed_RNA"/>
</dbReference>
<dbReference type="AlphaFoldDB" id="A0A0A9DFM2"/>
<protein>
    <submittedName>
        <fullName evidence="1">Uncharacterized protein</fullName>
    </submittedName>
</protein>
<name>A0A0A9DFM2_ARUDO</name>
<reference evidence="1" key="2">
    <citation type="journal article" date="2015" name="Data Brief">
        <title>Shoot transcriptome of the giant reed, Arundo donax.</title>
        <authorList>
            <person name="Barrero R.A."/>
            <person name="Guerrero F.D."/>
            <person name="Moolhuijzen P."/>
            <person name="Goolsby J.A."/>
            <person name="Tidwell J."/>
            <person name="Bellgard S.E."/>
            <person name="Bellgard M.I."/>
        </authorList>
    </citation>
    <scope>NUCLEOTIDE SEQUENCE</scope>
    <source>
        <tissue evidence="1">Shoot tissue taken approximately 20 cm above the soil surface</tissue>
    </source>
</reference>
<reference evidence="1" key="1">
    <citation type="submission" date="2014-09" db="EMBL/GenBank/DDBJ databases">
        <authorList>
            <person name="Magalhaes I.L.F."/>
            <person name="Oliveira U."/>
            <person name="Santos F.R."/>
            <person name="Vidigal T.H.D.A."/>
            <person name="Brescovit A.D."/>
            <person name="Santos A.J."/>
        </authorList>
    </citation>
    <scope>NUCLEOTIDE SEQUENCE</scope>
    <source>
        <tissue evidence="1">Shoot tissue taken approximately 20 cm above the soil surface</tissue>
    </source>
</reference>
<evidence type="ECO:0000313" key="1">
    <source>
        <dbReference type="EMBL" id="JAD86591.1"/>
    </source>
</evidence>
<organism evidence="1">
    <name type="scientific">Arundo donax</name>
    <name type="common">Giant reed</name>
    <name type="synonym">Donax arundinaceus</name>
    <dbReference type="NCBI Taxonomy" id="35708"/>
    <lineage>
        <taxon>Eukaryota</taxon>
        <taxon>Viridiplantae</taxon>
        <taxon>Streptophyta</taxon>
        <taxon>Embryophyta</taxon>
        <taxon>Tracheophyta</taxon>
        <taxon>Spermatophyta</taxon>
        <taxon>Magnoliopsida</taxon>
        <taxon>Liliopsida</taxon>
        <taxon>Poales</taxon>
        <taxon>Poaceae</taxon>
        <taxon>PACMAD clade</taxon>
        <taxon>Arundinoideae</taxon>
        <taxon>Arundineae</taxon>
        <taxon>Arundo</taxon>
    </lineage>
</organism>
<accession>A0A0A9DFM2</accession>
<sequence length="36" mass="4251">MKLIITNLSTIFIHIFPFQDHTSIQKLIKVLVTHFL</sequence>